<accession>A0A085NAT7</accession>
<dbReference type="Gene3D" id="2.40.160.10">
    <property type="entry name" value="Porin"/>
    <property type="match status" value="1"/>
</dbReference>
<dbReference type="GO" id="GO:0030150">
    <property type="term" value="P:protein import into mitochondrial matrix"/>
    <property type="evidence" value="ECO:0007669"/>
    <property type="project" value="InterPro"/>
</dbReference>
<dbReference type="PANTHER" id="PTHR10802">
    <property type="entry name" value="MITOCHONDRIAL IMPORT RECEPTOR SUBUNIT TOM40"/>
    <property type="match status" value="1"/>
</dbReference>
<evidence type="ECO:0000313" key="10">
    <source>
        <dbReference type="EMBL" id="KFD57479.1"/>
    </source>
</evidence>
<name>A0A085NAT7_9BILA</name>
<evidence type="ECO:0000256" key="9">
    <source>
        <dbReference type="ARBA" id="ARBA00023136"/>
    </source>
</evidence>
<proteinExistence type="inferred from homology"/>
<evidence type="ECO:0000256" key="2">
    <source>
        <dbReference type="ARBA" id="ARBA00010510"/>
    </source>
</evidence>
<evidence type="ECO:0000313" key="11">
    <source>
        <dbReference type="EMBL" id="KFD66583.1"/>
    </source>
</evidence>
<dbReference type="CDD" id="cd07305">
    <property type="entry name" value="Porin3_Tom40"/>
    <property type="match status" value="1"/>
</dbReference>
<evidence type="ECO:0008006" key="13">
    <source>
        <dbReference type="Google" id="ProtNLM"/>
    </source>
</evidence>
<keyword evidence="6" id="KW-1000">Mitochondrion outer membrane</keyword>
<comment type="similarity">
    <text evidence="2">Belongs to the Tom40 family.</text>
</comment>
<evidence type="ECO:0000256" key="7">
    <source>
        <dbReference type="ARBA" id="ARBA00022927"/>
    </source>
</evidence>
<evidence type="ECO:0000256" key="4">
    <source>
        <dbReference type="ARBA" id="ARBA00022452"/>
    </source>
</evidence>
<keyword evidence="8" id="KW-0496">Mitochondrion</keyword>
<gene>
    <name evidence="10" type="ORF">M513_01582</name>
    <name evidence="11" type="ORF">M514_01582</name>
</gene>
<evidence type="ECO:0000256" key="5">
    <source>
        <dbReference type="ARBA" id="ARBA00022692"/>
    </source>
</evidence>
<dbReference type="EMBL" id="KL363188">
    <property type="protein sequence ID" value="KFD57479.1"/>
    <property type="molecule type" value="Genomic_DNA"/>
</dbReference>
<evidence type="ECO:0000313" key="12">
    <source>
        <dbReference type="Proteomes" id="UP000030764"/>
    </source>
</evidence>
<dbReference type="InterPro" id="IPR023614">
    <property type="entry name" value="Porin_dom_sf"/>
</dbReference>
<dbReference type="AlphaFoldDB" id="A0A085NAT7"/>
<evidence type="ECO:0000256" key="6">
    <source>
        <dbReference type="ARBA" id="ARBA00022787"/>
    </source>
</evidence>
<dbReference type="Proteomes" id="UP000030764">
    <property type="component" value="Unassembled WGS sequence"/>
</dbReference>
<keyword evidence="5" id="KW-0812">Transmembrane</keyword>
<evidence type="ECO:0000256" key="8">
    <source>
        <dbReference type="ARBA" id="ARBA00023128"/>
    </source>
</evidence>
<dbReference type="Proteomes" id="UP000030758">
    <property type="component" value="Unassembled WGS sequence"/>
</dbReference>
<dbReference type="InterPro" id="IPR037930">
    <property type="entry name" value="Tom40"/>
</dbReference>
<dbReference type="Pfam" id="PF01459">
    <property type="entry name" value="Porin_3"/>
    <property type="match status" value="1"/>
</dbReference>
<evidence type="ECO:0000256" key="3">
    <source>
        <dbReference type="ARBA" id="ARBA00022448"/>
    </source>
</evidence>
<evidence type="ECO:0000256" key="1">
    <source>
        <dbReference type="ARBA" id="ARBA00004374"/>
    </source>
</evidence>
<sequence>MVLIADCNAAPPTQPTSEVTPIDPSSTPQPFPLNPGLIEDIHKKCKDVYPTCFDGAKLLINKGLSSHFQVTHTLAMGPFASGYRFGAMYVGTNRYGAESFPVFLADTDVSGNLNANFIQQLTDRLRCRFAAQIQNNKFAGVQLTTEYRAPLFSASASLVNIDLVNDSGCLTCSFLRRVTPNIDAGLECAYQYARLIPGGHFSILNYALRYTGQNFSLSSNFGSMGVRLTYFHKQQPNLQFGVELESNWNAQENVASFAYQADVPKANASFRASIDTNFTVSAMLEKRLTPMPFTVILSGVMNNVKNIFRVGFGFVLGG</sequence>
<protein>
    <recommendedName>
        <fullName evidence="13">Eukaryotic porin</fullName>
    </recommendedName>
</protein>
<keyword evidence="12" id="KW-1185">Reference proteome</keyword>
<keyword evidence="4" id="KW-1134">Transmembrane beta strand</keyword>
<dbReference type="GO" id="GO:0005741">
    <property type="term" value="C:mitochondrial outer membrane"/>
    <property type="evidence" value="ECO:0007669"/>
    <property type="project" value="UniProtKB-SubCell"/>
</dbReference>
<comment type="subcellular location">
    <subcellularLocation>
        <location evidence="1">Mitochondrion outer membrane</location>
        <topology evidence="1">Multi-pass membrane protein</topology>
    </subcellularLocation>
</comment>
<dbReference type="InterPro" id="IPR027246">
    <property type="entry name" value="Porin_Euk/Tom40"/>
</dbReference>
<reference evidence="11 12" key="1">
    <citation type="journal article" date="2014" name="Nat. Genet.">
        <title>Genome and transcriptome of the porcine whipworm Trichuris suis.</title>
        <authorList>
            <person name="Jex A.R."/>
            <person name="Nejsum P."/>
            <person name="Schwarz E.M."/>
            <person name="Hu L."/>
            <person name="Young N.D."/>
            <person name="Hall R.S."/>
            <person name="Korhonen P.K."/>
            <person name="Liao S."/>
            <person name="Thamsborg S."/>
            <person name="Xia J."/>
            <person name="Xu P."/>
            <person name="Wang S."/>
            <person name="Scheerlinck J.P."/>
            <person name="Hofmann A."/>
            <person name="Sternberg P.W."/>
            <person name="Wang J."/>
            <person name="Gasser R.B."/>
        </authorList>
    </citation>
    <scope>NUCLEOTIDE SEQUENCE [LARGE SCALE GENOMIC DNA]</scope>
    <source>
        <strain evidence="11">DCEP-RM93F</strain>
        <strain evidence="10">DCEP-RM93M</strain>
    </source>
</reference>
<keyword evidence="3" id="KW-0813">Transport</keyword>
<dbReference type="EMBL" id="KL367523">
    <property type="protein sequence ID" value="KFD66583.1"/>
    <property type="molecule type" value="Genomic_DNA"/>
</dbReference>
<keyword evidence="9" id="KW-0472">Membrane</keyword>
<keyword evidence="7" id="KW-0653">Protein transport</keyword>
<organism evidence="11">
    <name type="scientific">Trichuris suis</name>
    <name type="common">pig whipworm</name>
    <dbReference type="NCBI Taxonomy" id="68888"/>
    <lineage>
        <taxon>Eukaryota</taxon>
        <taxon>Metazoa</taxon>
        <taxon>Ecdysozoa</taxon>
        <taxon>Nematoda</taxon>
        <taxon>Enoplea</taxon>
        <taxon>Dorylaimia</taxon>
        <taxon>Trichinellida</taxon>
        <taxon>Trichuridae</taxon>
        <taxon>Trichuris</taxon>
    </lineage>
</organism>
<dbReference type="GO" id="GO:0008320">
    <property type="term" value="F:protein transmembrane transporter activity"/>
    <property type="evidence" value="ECO:0007669"/>
    <property type="project" value="InterPro"/>
</dbReference>